<dbReference type="EMBL" id="KQ416701">
    <property type="protein sequence ID" value="KOF95670.1"/>
    <property type="molecule type" value="Genomic_DNA"/>
</dbReference>
<dbReference type="SMART" id="SM00240">
    <property type="entry name" value="FHA"/>
    <property type="match status" value="1"/>
</dbReference>
<protein>
    <recommendedName>
        <fullName evidence="2">FHA domain-containing protein</fullName>
    </recommendedName>
</protein>
<evidence type="ECO:0000313" key="3">
    <source>
        <dbReference type="EMBL" id="KOF95670.1"/>
    </source>
</evidence>
<dbReference type="Pfam" id="PF00498">
    <property type="entry name" value="FHA"/>
    <property type="match status" value="1"/>
</dbReference>
<dbReference type="Gene3D" id="2.60.200.20">
    <property type="match status" value="1"/>
</dbReference>
<evidence type="ECO:0000256" key="1">
    <source>
        <dbReference type="SAM" id="MobiDB-lite"/>
    </source>
</evidence>
<dbReference type="SUPFAM" id="SSF49879">
    <property type="entry name" value="SMAD/FHA domain"/>
    <property type="match status" value="1"/>
</dbReference>
<organism evidence="3">
    <name type="scientific">Octopus bimaculoides</name>
    <name type="common">California two-spotted octopus</name>
    <dbReference type="NCBI Taxonomy" id="37653"/>
    <lineage>
        <taxon>Eukaryota</taxon>
        <taxon>Metazoa</taxon>
        <taxon>Spiralia</taxon>
        <taxon>Lophotrochozoa</taxon>
        <taxon>Mollusca</taxon>
        <taxon>Cephalopoda</taxon>
        <taxon>Coleoidea</taxon>
        <taxon>Octopodiformes</taxon>
        <taxon>Octopoda</taxon>
        <taxon>Incirrata</taxon>
        <taxon>Octopodidae</taxon>
        <taxon>Octopus</taxon>
    </lineage>
</organism>
<gene>
    <name evidence="3" type="ORF">OCBIM_22037563mg</name>
</gene>
<feature type="domain" description="FHA" evidence="2">
    <location>
        <begin position="43"/>
        <end position="100"/>
    </location>
</feature>
<dbReference type="PROSITE" id="PS50006">
    <property type="entry name" value="FHA_DOMAIN"/>
    <property type="match status" value="1"/>
</dbReference>
<evidence type="ECO:0000259" key="2">
    <source>
        <dbReference type="PROSITE" id="PS50006"/>
    </source>
</evidence>
<dbReference type="KEGG" id="obi:106884499"/>
<dbReference type="AlphaFoldDB" id="A0A0L8I3N7"/>
<sequence>MVDNKAFCSPVVEAGSNSILRHISNNSETSSCLPFMKLNKGKTTFGRHPNNDFLIDSSTLKNFISRWHCKIEPCYSAEGKITYRIFDCSLNGTFVNDFRISKEGCVLKNGDKIIFGHLNGSNIKAGSFAPQKNSVFQYAFQDGDNLLHLPKTKHSKYTWSSPCCKKGKKCSAVHKKKLTKYCSPKVKKITSFSNDFKNEELTKKNHSPPAKSKMTDSSEDTSSQIQQQKKSIQRSTDLAFGKYCESSDSSEGSDTSLLDKVKLSVESFGAFDSDVLDSSDSPSKGF</sequence>
<dbReference type="STRING" id="37653.A0A0L8I3N7"/>
<proteinExistence type="predicted"/>
<feature type="region of interest" description="Disordered" evidence="1">
    <location>
        <begin position="199"/>
        <end position="236"/>
    </location>
</feature>
<dbReference type="OrthoDB" id="436852at2759"/>
<name>A0A0L8I3N7_OCTBM</name>
<dbReference type="InterPro" id="IPR008984">
    <property type="entry name" value="SMAD_FHA_dom_sf"/>
</dbReference>
<reference evidence="3" key="1">
    <citation type="submission" date="2015-07" db="EMBL/GenBank/DDBJ databases">
        <title>MeaNS - Measles Nucleotide Surveillance Program.</title>
        <authorList>
            <person name="Tran T."/>
            <person name="Druce J."/>
        </authorList>
    </citation>
    <scope>NUCLEOTIDE SEQUENCE</scope>
    <source>
        <strain evidence="3">UCB-OBI-ISO-001</strain>
        <tissue evidence="3">Gonad</tissue>
    </source>
</reference>
<dbReference type="InterPro" id="IPR000253">
    <property type="entry name" value="FHA_dom"/>
</dbReference>
<accession>A0A0L8I3N7</accession>